<evidence type="ECO:0000313" key="2">
    <source>
        <dbReference type="EMBL" id="KAK3002824.1"/>
    </source>
</evidence>
<name>A0AA88V6P0_9ASTE</name>
<protein>
    <recommendedName>
        <fullName evidence="4">Alpha/beta hydrolase fold-3 domain-containing protein</fullName>
    </recommendedName>
</protein>
<keyword evidence="3" id="KW-1185">Reference proteome</keyword>
<accession>A0AA88V6P0</accession>
<reference evidence="2" key="1">
    <citation type="submission" date="2022-12" db="EMBL/GenBank/DDBJ databases">
        <title>Draft genome assemblies for two species of Escallonia (Escalloniales).</title>
        <authorList>
            <person name="Chanderbali A."/>
            <person name="Dervinis C."/>
            <person name="Anghel I."/>
            <person name="Soltis D."/>
            <person name="Soltis P."/>
            <person name="Zapata F."/>
        </authorList>
    </citation>
    <scope>NUCLEOTIDE SEQUENCE</scope>
    <source>
        <strain evidence="2">UCBG64.0493</strain>
        <tissue evidence="2">Leaf</tissue>
    </source>
</reference>
<organism evidence="2 3">
    <name type="scientific">Escallonia herrerae</name>
    <dbReference type="NCBI Taxonomy" id="1293975"/>
    <lineage>
        <taxon>Eukaryota</taxon>
        <taxon>Viridiplantae</taxon>
        <taxon>Streptophyta</taxon>
        <taxon>Embryophyta</taxon>
        <taxon>Tracheophyta</taxon>
        <taxon>Spermatophyta</taxon>
        <taxon>Magnoliopsida</taxon>
        <taxon>eudicotyledons</taxon>
        <taxon>Gunneridae</taxon>
        <taxon>Pentapetalae</taxon>
        <taxon>asterids</taxon>
        <taxon>campanulids</taxon>
        <taxon>Escalloniales</taxon>
        <taxon>Escalloniaceae</taxon>
        <taxon>Escallonia</taxon>
    </lineage>
</organism>
<sequence>MANPVTSLLKYHLQDMQAPINAYNDDAHFECNDRCRQRPNIPDGRVERYPESPYIEPALDPGTGVEGKDVVISSEPNIEARVFMPRITSPEKKLPLVLHYHGGAFYVGSPFNAVTLNF</sequence>
<comment type="caution">
    <text evidence="2">The sequence shown here is derived from an EMBL/GenBank/DDBJ whole genome shotgun (WGS) entry which is preliminary data.</text>
</comment>
<dbReference type="AlphaFoldDB" id="A0AA88V6P0"/>
<evidence type="ECO:0000256" key="1">
    <source>
        <dbReference type="SAM" id="MobiDB-lite"/>
    </source>
</evidence>
<feature type="region of interest" description="Disordered" evidence="1">
    <location>
        <begin position="39"/>
        <end position="60"/>
    </location>
</feature>
<evidence type="ECO:0000313" key="3">
    <source>
        <dbReference type="Proteomes" id="UP001188597"/>
    </source>
</evidence>
<dbReference type="SUPFAM" id="SSF53474">
    <property type="entry name" value="alpha/beta-Hydrolases"/>
    <property type="match status" value="1"/>
</dbReference>
<dbReference type="InterPro" id="IPR029058">
    <property type="entry name" value="AB_hydrolase_fold"/>
</dbReference>
<proteinExistence type="predicted"/>
<evidence type="ECO:0008006" key="4">
    <source>
        <dbReference type="Google" id="ProtNLM"/>
    </source>
</evidence>
<gene>
    <name evidence="2" type="ORF">RJ639_018779</name>
</gene>
<dbReference type="Proteomes" id="UP001188597">
    <property type="component" value="Unassembled WGS sequence"/>
</dbReference>
<dbReference type="EMBL" id="JAVXUP010002528">
    <property type="protein sequence ID" value="KAK3002824.1"/>
    <property type="molecule type" value="Genomic_DNA"/>
</dbReference>
<dbReference type="Gene3D" id="3.40.50.1820">
    <property type="entry name" value="alpha/beta hydrolase"/>
    <property type="match status" value="1"/>
</dbReference>